<evidence type="ECO:0000256" key="5">
    <source>
        <dbReference type="ARBA" id="ARBA00023459"/>
    </source>
</evidence>
<dbReference type="STRING" id="742743.HMPREF9453_01540"/>
<dbReference type="PATRIC" id="fig|742743.3.peg.1574"/>
<dbReference type="Pfam" id="PF18089">
    <property type="entry name" value="DAPG_hydrolase"/>
    <property type="match status" value="1"/>
</dbReference>
<dbReference type="GO" id="GO:0016787">
    <property type="term" value="F:hydrolase activity"/>
    <property type="evidence" value="ECO:0007669"/>
    <property type="project" value="UniProtKB-KW"/>
</dbReference>
<sequence length="269" mass="30840">MSRILKYGEKAAVTKEERALPYFKYFERDMAPVPAEKLALLDKVQHRVVPFDKKNLFLTGEDEAEGYCQTGYGVSPDGTGFVANRTYMPGVTVDMMDWWFPWHSVGSDLRYKIWDPKDHYFARADRTAYVLDPRVPMKEKTWGVDHYIMEDTGAGPEFLQLCFKRPSDFGYDESLVGKGKCASLVCAIGKSRIAAAMTHKWYPYKEGILFCSRFWIGFGWVDGRIEKTLPEGAEIPAKAARGLYHHSIEEFTNLAAILPDVYRENRDNF</sequence>
<dbReference type="GO" id="GO:0046872">
    <property type="term" value="F:metal ion binding"/>
    <property type="evidence" value="ECO:0007669"/>
    <property type="project" value="UniProtKB-KW"/>
</dbReference>
<protein>
    <recommendedName>
        <fullName evidence="6">DAPG hydrolase PhiG domain-containing protein</fullName>
    </recommendedName>
</protein>
<name>H1D1Q2_9FIRM</name>
<evidence type="ECO:0000256" key="2">
    <source>
        <dbReference type="ARBA" id="ARBA00022723"/>
    </source>
</evidence>
<dbReference type="InterPro" id="IPR041526">
    <property type="entry name" value="DAPG_hydrolase"/>
</dbReference>
<dbReference type="OrthoDB" id="2052122at2"/>
<comment type="cofactor">
    <cofactor evidence="1">
        <name>Zn(2+)</name>
        <dbReference type="ChEBI" id="CHEBI:29105"/>
    </cofactor>
</comment>
<evidence type="ECO:0000256" key="1">
    <source>
        <dbReference type="ARBA" id="ARBA00001947"/>
    </source>
</evidence>
<dbReference type="HOGENOM" id="CLU_055313_0_0_9"/>
<gene>
    <name evidence="7" type="ORF">HMPREF9453_01540</name>
</gene>
<dbReference type="AlphaFoldDB" id="H1D1Q2"/>
<reference evidence="7 8" key="1">
    <citation type="submission" date="2011-11" db="EMBL/GenBank/DDBJ databases">
        <title>The Genome Sequence of Dialister succinatiphilus YIT 11850.</title>
        <authorList>
            <consortium name="The Broad Institute Genome Sequencing Platform"/>
            <person name="Earl A."/>
            <person name="Ward D."/>
            <person name="Feldgarden M."/>
            <person name="Gevers D."/>
            <person name="Morotomi M."/>
            <person name="Young S.K."/>
            <person name="Zeng Q."/>
            <person name="Gargeya S."/>
            <person name="Fitzgerald M."/>
            <person name="Haas B."/>
            <person name="Abouelleil A."/>
            <person name="Alvarado L."/>
            <person name="Arachchi H.M."/>
            <person name="Berlin A."/>
            <person name="Brown A."/>
            <person name="Chapman S.B."/>
            <person name="Dunbar C."/>
            <person name="Gearin G."/>
            <person name="Goldberg J."/>
            <person name="Griggs A."/>
            <person name="Gujja S."/>
            <person name="Heiman D."/>
            <person name="Howarth C."/>
            <person name="Lui A."/>
            <person name="MacDonald P.J.P."/>
            <person name="Montmayeur A."/>
            <person name="Murphy C."/>
            <person name="Neiman D."/>
            <person name="Pearson M."/>
            <person name="Priest M."/>
            <person name="Roberts A."/>
            <person name="Saif S."/>
            <person name="Shea T."/>
            <person name="Sisk P."/>
            <person name="Stolte C."/>
            <person name="Sykes S."/>
            <person name="Wortman J."/>
            <person name="Nusbaum C."/>
            <person name="Birren B."/>
        </authorList>
    </citation>
    <scope>NUCLEOTIDE SEQUENCE [LARGE SCALE GENOMIC DNA]</scope>
    <source>
        <strain evidence="7 8">YIT 11850</strain>
    </source>
</reference>
<proteinExistence type="inferred from homology"/>
<evidence type="ECO:0000259" key="6">
    <source>
        <dbReference type="Pfam" id="PF18089"/>
    </source>
</evidence>
<dbReference type="eggNOG" id="ENOG502Z8Q4">
    <property type="taxonomic scope" value="Bacteria"/>
</dbReference>
<comment type="caution">
    <text evidence="7">The sequence shown here is derived from an EMBL/GenBank/DDBJ whole genome shotgun (WGS) entry which is preliminary data.</text>
</comment>
<dbReference type="RefSeq" id="WP_008860034.1">
    <property type="nucleotide sequence ID" value="NZ_JH591188.1"/>
</dbReference>
<evidence type="ECO:0000256" key="4">
    <source>
        <dbReference type="ARBA" id="ARBA00022833"/>
    </source>
</evidence>
<keyword evidence="4" id="KW-0862">Zinc</keyword>
<feature type="domain" description="DAPG hydrolase PhiG" evidence="6">
    <location>
        <begin position="65"/>
        <end position="263"/>
    </location>
</feature>
<accession>H1D1Q2</accession>
<evidence type="ECO:0000313" key="8">
    <source>
        <dbReference type="Proteomes" id="UP000003277"/>
    </source>
</evidence>
<dbReference type="EMBL" id="ADLT01000051">
    <property type="protein sequence ID" value="EHO62537.1"/>
    <property type="molecule type" value="Genomic_DNA"/>
</dbReference>
<keyword evidence="8" id="KW-1185">Reference proteome</keyword>
<keyword evidence="2" id="KW-0479">Metal-binding</keyword>
<keyword evidence="3" id="KW-0378">Hydrolase</keyword>
<evidence type="ECO:0000256" key="3">
    <source>
        <dbReference type="ARBA" id="ARBA00022801"/>
    </source>
</evidence>
<dbReference type="Proteomes" id="UP000003277">
    <property type="component" value="Unassembled WGS sequence"/>
</dbReference>
<organism evidence="7 8">
    <name type="scientific">Dialister succinatiphilus YIT 11850</name>
    <dbReference type="NCBI Taxonomy" id="742743"/>
    <lineage>
        <taxon>Bacteria</taxon>
        <taxon>Bacillati</taxon>
        <taxon>Bacillota</taxon>
        <taxon>Negativicutes</taxon>
        <taxon>Veillonellales</taxon>
        <taxon>Veillonellaceae</taxon>
        <taxon>Dialister</taxon>
    </lineage>
</organism>
<comment type="similarity">
    <text evidence="5">Belongs to the DAPG/phloretin hydrolase family.</text>
</comment>
<evidence type="ECO:0000313" key="7">
    <source>
        <dbReference type="EMBL" id="EHO62537.1"/>
    </source>
</evidence>